<dbReference type="AlphaFoldDB" id="A0A086K7J1"/>
<dbReference type="EMBL" id="AHZU02000779">
    <property type="protein sequence ID" value="KFG40359.1"/>
    <property type="molecule type" value="Genomic_DNA"/>
</dbReference>
<name>A0A086K7J1_TOXGO</name>
<reference evidence="1 2" key="1">
    <citation type="submission" date="2014-02" db="EMBL/GenBank/DDBJ databases">
        <authorList>
            <person name="Sibley D."/>
            <person name="Venepally P."/>
            <person name="Karamycheva S."/>
            <person name="Hadjithomas M."/>
            <person name="Khan A."/>
            <person name="Brunk B."/>
            <person name="Roos D."/>
            <person name="Caler E."/>
            <person name="Lorenzi H."/>
        </authorList>
    </citation>
    <scope>NUCLEOTIDE SEQUENCE [LARGE SCALE GENOMIC DNA]</scope>
    <source>
        <strain evidence="1 2">GAB2-2007-GAL-DOM2</strain>
    </source>
</reference>
<evidence type="ECO:0000313" key="1">
    <source>
        <dbReference type="EMBL" id="KFG40359.1"/>
    </source>
</evidence>
<proteinExistence type="predicted"/>
<comment type="caution">
    <text evidence="1">The sequence shown here is derived from an EMBL/GenBank/DDBJ whole genome shotgun (WGS) entry which is preliminary data.</text>
</comment>
<organism evidence="1 2">
    <name type="scientific">Toxoplasma gondii GAB2-2007-GAL-DOM2</name>
    <dbReference type="NCBI Taxonomy" id="1130820"/>
    <lineage>
        <taxon>Eukaryota</taxon>
        <taxon>Sar</taxon>
        <taxon>Alveolata</taxon>
        <taxon>Apicomplexa</taxon>
        <taxon>Conoidasida</taxon>
        <taxon>Coccidia</taxon>
        <taxon>Eucoccidiorida</taxon>
        <taxon>Eimeriorina</taxon>
        <taxon>Sarcocystidae</taxon>
        <taxon>Toxoplasma</taxon>
    </lineage>
</organism>
<gene>
    <name evidence="1" type="ORF">TGDOM2_213050</name>
</gene>
<evidence type="ECO:0000313" key="2">
    <source>
        <dbReference type="Proteomes" id="UP000028837"/>
    </source>
</evidence>
<protein>
    <submittedName>
        <fullName evidence="1">Uncharacterized protein</fullName>
    </submittedName>
</protein>
<dbReference type="OrthoDB" id="10344710at2759"/>
<sequence>MPTTGAGEMMIVLRMPSDLETMRAIQRHIPAGCSFLWLISTALWLIMAVQTRFVDGASENPDIVLSSRVANLQQAMRGVRAAARQLTNARQAHSDTFQLFIQEKRSMQAQQSVDLARLQSLREGVQSAAANITEKKMQLASKLGEQKQCMEAARVAVATGRAEPGLRTQALRQLRRSHYIAKEAEDTLINST</sequence>
<accession>A0A086K7J1</accession>
<dbReference type="Proteomes" id="UP000028837">
    <property type="component" value="Unassembled WGS sequence"/>
</dbReference>
<dbReference type="VEuPathDB" id="ToxoDB:TGDOM2_213050"/>